<evidence type="ECO:0000313" key="1">
    <source>
        <dbReference type="EMBL" id="KAG4425583.1"/>
    </source>
</evidence>
<name>A0A8H7WJ19_9HELO</name>
<comment type="caution">
    <text evidence="1">The sequence shown here is derived from an EMBL/GenBank/DDBJ whole genome shotgun (WGS) entry which is preliminary data.</text>
</comment>
<dbReference type="Proteomes" id="UP000664132">
    <property type="component" value="Unassembled WGS sequence"/>
</dbReference>
<protein>
    <submittedName>
        <fullName evidence="1">Uncharacterized protein</fullName>
    </submittedName>
</protein>
<dbReference type="EMBL" id="JAFJYH010000009">
    <property type="protein sequence ID" value="KAG4425583.1"/>
    <property type="molecule type" value="Genomic_DNA"/>
</dbReference>
<sequence length="96" mass="10225">MCFGSKSNPEIPNGTTPDVPVRTLTLKSFEQEKENGNEKLPVQWGWKGALANTPQARSKAVQKSLTEQRKKDACPSRDIVGVYGGGSCAAGAGVTF</sequence>
<proteinExistence type="predicted"/>
<gene>
    <name evidence="1" type="ORF">IFR04_001280</name>
</gene>
<dbReference type="AlphaFoldDB" id="A0A8H7WJ19"/>
<accession>A0A8H7WJ19</accession>
<reference evidence="1" key="1">
    <citation type="submission" date="2021-02" db="EMBL/GenBank/DDBJ databases">
        <title>Genome sequence Cadophora malorum strain M34.</title>
        <authorList>
            <person name="Stefanovic E."/>
            <person name="Vu D."/>
            <person name="Scully C."/>
            <person name="Dijksterhuis J."/>
            <person name="Roader J."/>
            <person name="Houbraken J."/>
        </authorList>
    </citation>
    <scope>NUCLEOTIDE SEQUENCE</scope>
    <source>
        <strain evidence="1">M34</strain>
    </source>
</reference>
<evidence type="ECO:0000313" key="2">
    <source>
        <dbReference type="Proteomes" id="UP000664132"/>
    </source>
</evidence>
<keyword evidence="2" id="KW-1185">Reference proteome</keyword>
<organism evidence="1 2">
    <name type="scientific">Cadophora malorum</name>
    <dbReference type="NCBI Taxonomy" id="108018"/>
    <lineage>
        <taxon>Eukaryota</taxon>
        <taxon>Fungi</taxon>
        <taxon>Dikarya</taxon>
        <taxon>Ascomycota</taxon>
        <taxon>Pezizomycotina</taxon>
        <taxon>Leotiomycetes</taxon>
        <taxon>Helotiales</taxon>
        <taxon>Ploettnerulaceae</taxon>
        <taxon>Cadophora</taxon>
    </lineage>
</organism>